<protein>
    <recommendedName>
        <fullName evidence="5">NAC domain-containing protein</fullName>
    </recommendedName>
</protein>
<evidence type="ECO:0000256" key="1">
    <source>
        <dbReference type="ARBA" id="ARBA00023015"/>
    </source>
</evidence>
<evidence type="ECO:0000256" key="3">
    <source>
        <dbReference type="ARBA" id="ARBA00023163"/>
    </source>
</evidence>
<dbReference type="PANTHER" id="PTHR31079:SF45">
    <property type="entry name" value="NAC TRANSCRIPTION FACTOR-LIKE PROTEIN"/>
    <property type="match status" value="1"/>
</dbReference>
<dbReference type="GO" id="GO:0005634">
    <property type="term" value="C:nucleus"/>
    <property type="evidence" value="ECO:0007669"/>
    <property type="project" value="TreeGrafter"/>
</dbReference>
<keyword evidence="3" id="KW-0804">Transcription</keyword>
<evidence type="ECO:0000256" key="4">
    <source>
        <dbReference type="ARBA" id="ARBA00023242"/>
    </source>
</evidence>
<sequence>MAGPSWLVDKSRIATKIKSASGTCGRVIWKSNPSRACPNCHHVIDNSDVAQEWPGLPIGVKFDPSDQQIICHLLAKVGAGKLKPHPFIDEFITTLEVDDGICYAHPQHLPGVKQDGSSSHFFHRAIKAYNTGNRKRRKISDQDFGDVRWHKTGRTKPVILNGVQKGCKKIMVLYISVVRGGKSEKTNWVMHQYHLGTKEDEKEGEYVISKVFYQQQQVKFGEDDQNIHEITEATMLKVDPVTPKSVTPEPARIEKLCSNLDLGQESHRINQQVKFSEKNDQDIPEITEATMLKVDPVTPKSATPEPPRIEKRCSNLDLGQESRLIPQHPWMDCVDNLQIDCEDLAKDDQNNEGIDNIENNAEDDSKWWYSESQHLLSSQQLVEALFLCDELLQSQSPKRDGENEHKERPSLSVYAHLGPEHLKKDIEECQNLVLDDANVDETLSSEFRLSQLDFDSQDSFISWCANKTID</sequence>
<keyword evidence="1" id="KW-0805">Transcription regulation</keyword>
<dbReference type="Gene3D" id="2.170.150.80">
    <property type="entry name" value="NAC domain"/>
    <property type="match status" value="1"/>
</dbReference>
<name>A0AAN9XH02_PSOTE</name>
<comment type="caution">
    <text evidence="6">The sequence shown here is derived from an EMBL/GenBank/DDBJ whole genome shotgun (WGS) entry which is preliminary data.</text>
</comment>
<keyword evidence="2" id="KW-0238">DNA-binding</keyword>
<dbReference type="PROSITE" id="PS51005">
    <property type="entry name" value="NAC"/>
    <property type="match status" value="1"/>
</dbReference>
<organism evidence="6 7">
    <name type="scientific">Psophocarpus tetragonolobus</name>
    <name type="common">Winged bean</name>
    <name type="synonym">Dolichos tetragonolobus</name>
    <dbReference type="NCBI Taxonomy" id="3891"/>
    <lineage>
        <taxon>Eukaryota</taxon>
        <taxon>Viridiplantae</taxon>
        <taxon>Streptophyta</taxon>
        <taxon>Embryophyta</taxon>
        <taxon>Tracheophyta</taxon>
        <taxon>Spermatophyta</taxon>
        <taxon>Magnoliopsida</taxon>
        <taxon>eudicotyledons</taxon>
        <taxon>Gunneridae</taxon>
        <taxon>Pentapetalae</taxon>
        <taxon>rosids</taxon>
        <taxon>fabids</taxon>
        <taxon>Fabales</taxon>
        <taxon>Fabaceae</taxon>
        <taxon>Papilionoideae</taxon>
        <taxon>50 kb inversion clade</taxon>
        <taxon>NPAAA clade</taxon>
        <taxon>indigoferoid/millettioid clade</taxon>
        <taxon>Phaseoleae</taxon>
        <taxon>Psophocarpus</taxon>
    </lineage>
</organism>
<evidence type="ECO:0000256" key="2">
    <source>
        <dbReference type="ARBA" id="ARBA00023125"/>
    </source>
</evidence>
<keyword evidence="7" id="KW-1185">Reference proteome</keyword>
<dbReference type="EMBL" id="JAYMYS010000005">
    <property type="protein sequence ID" value="KAK7391433.1"/>
    <property type="molecule type" value="Genomic_DNA"/>
</dbReference>
<dbReference type="FunFam" id="2.170.150.80:FF:000009">
    <property type="entry name" value="NAC domain-containing protein 8"/>
    <property type="match status" value="1"/>
</dbReference>
<dbReference type="Proteomes" id="UP001386955">
    <property type="component" value="Unassembled WGS sequence"/>
</dbReference>
<keyword evidence="4" id="KW-0539">Nucleus</keyword>
<evidence type="ECO:0000313" key="7">
    <source>
        <dbReference type="Proteomes" id="UP001386955"/>
    </source>
</evidence>
<evidence type="ECO:0000313" key="6">
    <source>
        <dbReference type="EMBL" id="KAK7391433.1"/>
    </source>
</evidence>
<dbReference type="GO" id="GO:0000976">
    <property type="term" value="F:transcription cis-regulatory region binding"/>
    <property type="evidence" value="ECO:0007669"/>
    <property type="project" value="TreeGrafter"/>
</dbReference>
<dbReference type="PANTHER" id="PTHR31079">
    <property type="entry name" value="NAC DOMAIN-CONTAINING PROTEIN 73"/>
    <property type="match status" value="1"/>
</dbReference>
<evidence type="ECO:0000259" key="5">
    <source>
        <dbReference type="PROSITE" id="PS51005"/>
    </source>
</evidence>
<dbReference type="InterPro" id="IPR044799">
    <property type="entry name" value="SOG1-like"/>
</dbReference>
<dbReference type="InterPro" id="IPR036093">
    <property type="entry name" value="NAC_dom_sf"/>
</dbReference>
<feature type="domain" description="NAC" evidence="5">
    <location>
        <begin position="56"/>
        <end position="214"/>
    </location>
</feature>
<accession>A0AAN9XH02</accession>
<dbReference type="InterPro" id="IPR003441">
    <property type="entry name" value="NAC-dom"/>
</dbReference>
<proteinExistence type="predicted"/>
<dbReference type="Pfam" id="PF02365">
    <property type="entry name" value="NAM"/>
    <property type="match status" value="1"/>
</dbReference>
<reference evidence="6 7" key="1">
    <citation type="submission" date="2024-01" db="EMBL/GenBank/DDBJ databases">
        <title>The genomes of 5 underutilized Papilionoideae crops provide insights into root nodulation and disease resistanc.</title>
        <authorList>
            <person name="Jiang F."/>
        </authorList>
    </citation>
    <scope>NUCLEOTIDE SEQUENCE [LARGE SCALE GENOMIC DNA]</scope>
    <source>
        <strain evidence="6">DUOXIRENSHENG_FW03</strain>
        <tissue evidence="6">Leaves</tissue>
    </source>
</reference>
<dbReference type="AlphaFoldDB" id="A0AAN9XH02"/>
<dbReference type="SUPFAM" id="SSF101941">
    <property type="entry name" value="NAC domain"/>
    <property type="match status" value="1"/>
</dbReference>
<gene>
    <name evidence="6" type="ORF">VNO78_19849</name>
</gene>
<dbReference type="GO" id="GO:0003700">
    <property type="term" value="F:DNA-binding transcription factor activity"/>
    <property type="evidence" value="ECO:0007669"/>
    <property type="project" value="InterPro"/>
</dbReference>